<accession>A0A0E9RS14</accession>
<protein>
    <recommendedName>
        <fullName evidence="2">Lipoprotein</fullName>
    </recommendedName>
</protein>
<organism evidence="1">
    <name type="scientific">Anguilla anguilla</name>
    <name type="common">European freshwater eel</name>
    <name type="synonym">Muraena anguilla</name>
    <dbReference type="NCBI Taxonomy" id="7936"/>
    <lineage>
        <taxon>Eukaryota</taxon>
        <taxon>Metazoa</taxon>
        <taxon>Chordata</taxon>
        <taxon>Craniata</taxon>
        <taxon>Vertebrata</taxon>
        <taxon>Euteleostomi</taxon>
        <taxon>Actinopterygii</taxon>
        <taxon>Neopterygii</taxon>
        <taxon>Teleostei</taxon>
        <taxon>Anguilliformes</taxon>
        <taxon>Anguillidae</taxon>
        <taxon>Anguilla</taxon>
    </lineage>
</organism>
<dbReference type="PROSITE" id="PS51257">
    <property type="entry name" value="PROKAR_LIPOPROTEIN"/>
    <property type="match status" value="1"/>
</dbReference>
<evidence type="ECO:0000313" key="1">
    <source>
        <dbReference type="EMBL" id="JAH31627.1"/>
    </source>
</evidence>
<dbReference type="EMBL" id="GBXM01076950">
    <property type="protein sequence ID" value="JAH31627.1"/>
    <property type="molecule type" value="Transcribed_RNA"/>
</dbReference>
<name>A0A0E9RS14_ANGAN</name>
<evidence type="ECO:0008006" key="2">
    <source>
        <dbReference type="Google" id="ProtNLM"/>
    </source>
</evidence>
<sequence length="27" mass="3021">MINALKVLTPLIIFLSCVAKSNENIFK</sequence>
<dbReference type="AlphaFoldDB" id="A0A0E9RS14"/>
<reference evidence="1" key="1">
    <citation type="submission" date="2014-11" db="EMBL/GenBank/DDBJ databases">
        <authorList>
            <person name="Amaro Gonzalez C."/>
        </authorList>
    </citation>
    <scope>NUCLEOTIDE SEQUENCE</scope>
</reference>
<proteinExistence type="predicted"/>
<reference evidence="1" key="2">
    <citation type="journal article" date="2015" name="Fish Shellfish Immunol.">
        <title>Early steps in the European eel (Anguilla anguilla)-Vibrio vulnificus interaction in the gills: Role of the RtxA13 toxin.</title>
        <authorList>
            <person name="Callol A."/>
            <person name="Pajuelo D."/>
            <person name="Ebbesson L."/>
            <person name="Teles M."/>
            <person name="MacKenzie S."/>
            <person name="Amaro C."/>
        </authorList>
    </citation>
    <scope>NUCLEOTIDE SEQUENCE</scope>
</reference>